<evidence type="ECO:0000256" key="2">
    <source>
        <dbReference type="ARBA" id="ARBA00022946"/>
    </source>
</evidence>
<dbReference type="GO" id="GO:0043461">
    <property type="term" value="P:proton-transporting ATP synthase complex assembly"/>
    <property type="evidence" value="ECO:0007669"/>
    <property type="project" value="InterPro"/>
</dbReference>
<evidence type="ECO:0000256" key="3">
    <source>
        <dbReference type="ARBA" id="ARBA00023186"/>
    </source>
</evidence>
<dbReference type="InterPro" id="IPR011419">
    <property type="entry name" value="ATP12_ATP_synth-F1-assembly"/>
</dbReference>
<gene>
    <name evidence="4" type="ORF">Amme_050_015</name>
</gene>
<evidence type="ECO:0000313" key="4">
    <source>
        <dbReference type="EMBL" id="GAJ29172.1"/>
    </source>
</evidence>
<evidence type="ECO:0000256" key="1">
    <source>
        <dbReference type="ARBA" id="ARBA00008231"/>
    </source>
</evidence>
<dbReference type="EMBL" id="BAND01000050">
    <property type="protein sequence ID" value="GAJ29172.1"/>
    <property type="molecule type" value="Genomic_DNA"/>
</dbReference>
<reference evidence="4 5" key="2">
    <citation type="journal article" date="2014" name="FEMS Microbiol. Lett.">
        <title>Draft genomic DNA sequence of the facultatively methylotrophic bacterium Acidomonas methanolica type strain MB58.</title>
        <authorList>
            <person name="Higashiura N."/>
            <person name="Hadano H."/>
            <person name="Hirakawa H."/>
            <person name="Matsutani M."/>
            <person name="Takabe S."/>
            <person name="Matsushita K."/>
            <person name="Azuma Y."/>
        </authorList>
    </citation>
    <scope>NUCLEOTIDE SEQUENCE [LARGE SCALE GENOMIC DNA]</scope>
    <source>
        <strain evidence="4 5">MB58</strain>
    </source>
</reference>
<reference evidence="5" key="1">
    <citation type="journal article" date="2014" name="FEMS Microbiol. Lett.">
        <title>Draft Genomic DNA Sequence of the Facultatively Methylotrophic Bacterium Acidomonas methanolica type strain MB58.</title>
        <authorList>
            <person name="Higashiura N."/>
            <person name="Hadano H."/>
            <person name="Hirakawa H."/>
            <person name="Matsutani M."/>
            <person name="Takabe S."/>
            <person name="Matsushita K."/>
            <person name="Azuma Y."/>
        </authorList>
    </citation>
    <scope>NUCLEOTIDE SEQUENCE [LARGE SCALE GENOMIC DNA]</scope>
    <source>
        <strain evidence="5">MB58</strain>
    </source>
</reference>
<organism evidence="4 5">
    <name type="scientific">Acidomonas methanolica NBRC 104435</name>
    <dbReference type="NCBI Taxonomy" id="1231351"/>
    <lineage>
        <taxon>Bacteria</taxon>
        <taxon>Pseudomonadati</taxon>
        <taxon>Pseudomonadota</taxon>
        <taxon>Alphaproteobacteria</taxon>
        <taxon>Acetobacterales</taxon>
        <taxon>Acetobacteraceae</taxon>
        <taxon>Acidomonas</taxon>
    </lineage>
</organism>
<dbReference type="InterPro" id="IPR042272">
    <property type="entry name" value="ATP12_ATP_synth-F1-assembly_N"/>
</dbReference>
<dbReference type="Gene3D" id="1.10.3580.10">
    <property type="entry name" value="ATP12 ATPase"/>
    <property type="match status" value="1"/>
</dbReference>
<dbReference type="SUPFAM" id="SSF160909">
    <property type="entry name" value="ATP12-like"/>
    <property type="match status" value="1"/>
</dbReference>
<dbReference type="PANTHER" id="PTHR21013">
    <property type="entry name" value="ATP SYNTHASE MITOCHONDRIAL F1 COMPLEX ASSEMBLY FACTOR 2/ATP12 PROTEIN, MITOCHONDRIAL PRECURSOR"/>
    <property type="match status" value="1"/>
</dbReference>
<comment type="similarity">
    <text evidence="1">Belongs to the ATP12 family.</text>
</comment>
<dbReference type="AlphaFoldDB" id="A0A023D4Y1"/>
<keyword evidence="5" id="KW-1185">Reference proteome</keyword>
<sequence>MSGALRRFWQTVAVKPVAAGFAVTLDGRGVRLPGGSPLVVASAALAEAIAAEWEAIAPGAPFDPGALPLTRIAGTMIERIAPGRAAIITMLVNFGVSDLLLYREEALQAEQAALFDPVLEAFARRHGVQPRVTLALIPQEAEPEERKALTAALEAQDDAGLAALGVLTPALGSLILALGLVEGWVDRDRALDAAFLEERCQMRRWGEDTEIKRQLASRAADVDDAMRFLMLSRQIGTAGA</sequence>
<dbReference type="Pfam" id="PF07542">
    <property type="entry name" value="ATP12"/>
    <property type="match status" value="1"/>
</dbReference>
<name>A0A023D4Y1_ACIMT</name>
<comment type="caution">
    <text evidence="4">The sequence shown here is derived from an EMBL/GenBank/DDBJ whole genome shotgun (WGS) entry which is preliminary data.</text>
</comment>
<keyword evidence="2" id="KW-0809">Transit peptide</keyword>
<keyword evidence="3" id="KW-0143">Chaperone</keyword>
<dbReference type="RefSeq" id="WP_042058701.1">
    <property type="nucleotide sequence ID" value="NZ_BAND01000050.1"/>
</dbReference>
<accession>A0A023D4Y1</accession>
<proteinExistence type="inferred from homology"/>
<dbReference type="Gene3D" id="3.30.2180.10">
    <property type="entry name" value="ATP12-like"/>
    <property type="match status" value="1"/>
</dbReference>
<evidence type="ECO:0000313" key="5">
    <source>
        <dbReference type="Proteomes" id="UP000019760"/>
    </source>
</evidence>
<dbReference type="InterPro" id="IPR023335">
    <property type="entry name" value="ATP12_ortho_dom_sf"/>
</dbReference>
<dbReference type="Proteomes" id="UP000019760">
    <property type="component" value="Unassembled WGS sequence"/>
</dbReference>
<dbReference type="PANTHER" id="PTHR21013:SF10">
    <property type="entry name" value="ATP SYNTHASE MITOCHONDRIAL F1 COMPLEX ASSEMBLY FACTOR 2"/>
    <property type="match status" value="1"/>
</dbReference>
<protein>
    <submittedName>
        <fullName evidence="4">ATP synthase F1 mitochondrial assembly chaperone ATP12</fullName>
    </submittedName>
</protein>